<reference evidence="2 3" key="1">
    <citation type="submission" date="2019-07" db="EMBL/GenBank/DDBJ databases">
        <title>De Novo Assembly of kiwifruit Actinidia rufa.</title>
        <authorList>
            <person name="Sugita-Konishi S."/>
            <person name="Sato K."/>
            <person name="Mori E."/>
            <person name="Abe Y."/>
            <person name="Kisaki G."/>
            <person name="Hamano K."/>
            <person name="Suezawa K."/>
            <person name="Otani M."/>
            <person name="Fukuda T."/>
            <person name="Manabe T."/>
            <person name="Gomi K."/>
            <person name="Tabuchi M."/>
            <person name="Akimitsu K."/>
            <person name="Kataoka I."/>
        </authorList>
    </citation>
    <scope>NUCLEOTIDE SEQUENCE [LARGE SCALE GENOMIC DNA]</scope>
    <source>
        <strain evidence="3">cv. Fuchu</strain>
    </source>
</reference>
<proteinExistence type="predicted"/>
<dbReference type="PANTHER" id="PTHR48475">
    <property type="entry name" value="RIBONUCLEASE H"/>
    <property type="match status" value="1"/>
</dbReference>
<dbReference type="EMBL" id="BJWL01000021">
    <property type="protein sequence ID" value="GFZ09736.1"/>
    <property type="molecule type" value="Genomic_DNA"/>
</dbReference>
<protein>
    <submittedName>
        <fullName evidence="2">Uncharacterized protein</fullName>
    </submittedName>
</protein>
<gene>
    <name evidence="2" type="ORF">Acr_21g0003350</name>
</gene>
<evidence type="ECO:0000313" key="2">
    <source>
        <dbReference type="EMBL" id="GFZ09736.1"/>
    </source>
</evidence>
<feature type="compositionally biased region" description="Basic and acidic residues" evidence="1">
    <location>
        <begin position="52"/>
        <end position="100"/>
    </location>
</feature>
<accession>A0A7J0GG07</accession>
<feature type="region of interest" description="Disordered" evidence="1">
    <location>
        <begin position="52"/>
        <end position="104"/>
    </location>
</feature>
<keyword evidence="3" id="KW-1185">Reference proteome</keyword>
<dbReference type="AlphaFoldDB" id="A0A7J0GG07"/>
<comment type="caution">
    <text evidence="2">The sequence shown here is derived from an EMBL/GenBank/DDBJ whole genome shotgun (WGS) entry which is preliminary data.</text>
</comment>
<evidence type="ECO:0000313" key="3">
    <source>
        <dbReference type="Proteomes" id="UP000585474"/>
    </source>
</evidence>
<sequence>MILIHKLAKALVGHILSGAGNAGHRACALDEIGSKDDKYIAAKELVDAKCRRRGRDDHKRKEPNSKRAKYKDEVKGRRSNQDTKRRANDRHSRTPPHKPDLVLPPLTTPVVHVLMEIKNEEFLKEQIIDLIKRGYLKKYIANRPCPDSLDRRYGDNRPATGDIQVIHGGFRSGVCSSSSQKRHAKSANVRAEGEVYNLSMPLAIAHQPITFTNDDLRGLHLPYDDTLVISATITNFNIKFSTDRPDISGRLLKWSIELREFYISYRPRMAIKAQALAKFIAEFTHDVAPEPEITLPDVETLEKQDHEDDLAIWKLFVDGSSNQKTDALANLALAFDFISDMSIPLEFLPSSSIDVAKNICEAIADPTWLDDIIAYLQDRTLPLDKL</sequence>
<name>A0A7J0GG07_9ERIC</name>
<dbReference type="PANTHER" id="PTHR48475:SF2">
    <property type="entry name" value="RIBONUCLEASE H"/>
    <property type="match status" value="1"/>
</dbReference>
<dbReference type="Proteomes" id="UP000585474">
    <property type="component" value="Unassembled WGS sequence"/>
</dbReference>
<organism evidence="2 3">
    <name type="scientific">Actinidia rufa</name>
    <dbReference type="NCBI Taxonomy" id="165716"/>
    <lineage>
        <taxon>Eukaryota</taxon>
        <taxon>Viridiplantae</taxon>
        <taxon>Streptophyta</taxon>
        <taxon>Embryophyta</taxon>
        <taxon>Tracheophyta</taxon>
        <taxon>Spermatophyta</taxon>
        <taxon>Magnoliopsida</taxon>
        <taxon>eudicotyledons</taxon>
        <taxon>Gunneridae</taxon>
        <taxon>Pentapetalae</taxon>
        <taxon>asterids</taxon>
        <taxon>Ericales</taxon>
        <taxon>Actinidiaceae</taxon>
        <taxon>Actinidia</taxon>
    </lineage>
</organism>
<dbReference type="OrthoDB" id="1752268at2759"/>
<evidence type="ECO:0000256" key="1">
    <source>
        <dbReference type="SAM" id="MobiDB-lite"/>
    </source>
</evidence>